<dbReference type="EMBL" id="LHPN01000006">
    <property type="protein sequence ID" value="OAL71468.1"/>
    <property type="molecule type" value="Genomic_DNA"/>
</dbReference>
<gene>
    <name evidence="1" type="ORF">A7D00_4370</name>
</gene>
<sequence>MDAFLPSPSQCWAQCWGKRLKQPALPLPGPDGDYIAARDVTHVVQVLNVWDKGALIKVRTVTGEERIVYSPLLELEWMLWEAGSAKKNLPLDSKALNHNGTYGDGRKTIDDPETVERVEASNMLEEGAWSGLK</sequence>
<dbReference type="AlphaFoldDB" id="A0A178FH45"/>
<dbReference type="Proteomes" id="UP000243519">
    <property type="component" value="Unassembled WGS sequence"/>
</dbReference>
<keyword evidence="2" id="KW-1185">Reference proteome</keyword>
<evidence type="ECO:0000313" key="1">
    <source>
        <dbReference type="EMBL" id="OAL71468.1"/>
    </source>
</evidence>
<protein>
    <submittedName>
        <fullName evidence="1">Uncharacterized protein</fullName>
    </submittedName>
</protein>
<organism evidence="1 2">
    <name type="scientific">Trichophyton violaceum</name>
    <dbReference type="NCBI Taxonomy" id="34388"/>
    <lineage>
        <taxon>Eukaryota</taxon>
        <taxon>Fungi</taxon>
        <taxon>Dikarya</taxon>
        <taxon>Ascomycota</taxon>
        <taxon>Pezizomycotina</taxon>
        <taxon>Eurotiomycetes</taxon>
        <taxon>Eurotiomycetidae</taxon>
        <taxon>Onygenales</taxon>
        <taxon>Arthrodermataceae</taxon>
        <taxon>Trichophyton</taxon>
    </lineage>
</organism>
<evidence type="ECO:0000313" key="2">
    <source>
        <dbReference type="Proteomes" id="UP000243519"/>
    </source>
</evidence>
<accession>A0A178FH45</accession>
<reference evidence="1 2" key="1">
    <citation type="submission" date="2016-05" db="EMBL/GenBank/DDBJ databases">
        <title>Genome sequencing of Trichophyton violaceum CMCC(F)T3l isolated from hair.</title>
        <authorList>
            <person name="Zhan P."/>
            <person name="Tao Y."/>
            <person name="Liu W."/>
        </authorList>
    </citation>
    <scope>NUCLEOTIDE SEQUENCE [LARGE SCALE GENOMIC DNA]</scope>
    <source>
        <strain evidence="2">CMCC(F)T3l</strain>
    </source>
</reference>
<proteinExistence type="predicted"/>
<name>A0A178FH45_TRIVO</name>
<comment type="caution">
    <text evidence="1">The sequence shown here is derived from an EMBL/GenBank/DDBJ whole genome shotgun (WGS) entry which is preliminary data.</text>
</comment>